<dbReference type="InterPro" id="IPR016187">
    <property type="entry name" value="CTDL_fold"/>
</dbReference>
<evidence type="ECO:0000256" key="2">
    <source>
        <dbReference type="SAM" id="MobiDB-lite"/>
    </source>
</evidence>
<dbReference type="EMBL" id="SCEB01006977">
    <property type="protein sequence ID" value="RXM92104.1"/>
    <property type="molecule type" value="Genomic_DNA"/>
</dbReference>
<feature type="transmembrane region" description="Helical" evidence="3">
    <location>
        <begin position="48"/>
        <end position="72"/>
    </location>
</feature>
<protein>
    <submittedName>
        <fullName evidence="4">Serum response factor-binding protein 1</fullName>
    </submittedName>
</protein>
<accession>A0A444UVA8</accession>
<dbReference type="Proteomes" id="UP000289886">
    <property type="component" value="Unassembled WGS sequence"/>
</dbReference>
<keyword evidence="1" id="KW-0430">Lectin</keyword>
<evidence type="ECO:0000256" key="1">
    <source>
        <dbReference type="ARBA" id="ARBA00022734"/>
    </source>
</evidence>
<dbReference type="InterPro" id="IPR051379">
    <property type="entry name" value="C-type_Lectin_Receptor_IMM"/>
</dbReference>
<dbReference type="PANTHER" id="PTHR46746:SF3">
    <property type="entry name" value="C-TYPE LECTIN DOMAIN-CONTAINING PROTEIN-RELATED"/>
    <property type="match status" value="1"/>
</dbReference>
<feature type="region of interest" description="Disordered" evidence="2">
    <location>
        <begin position="16"/>
        <end position="40"/>
    </location>
</feature>
<dbReference type="GO" id="GO:0005886">
    <property type="term" value="C:plasma membrane"/>
    <property type="evidence" value="ECO:0007669"/>
    <property type="project" value="TreeGrafter"/>
</dbReference>
<keyword evidence="5" id="KW-1185">Reference proteome</keyword>
<dbReference type="AlphaFoldDB" id="A0A444UVA8"/>
<keyword evidence="3" id="KW-1133">Transmembrane helix</keyword>
<evidence type="ECO:0000256" key="3">
    <source>
        <dbReference type="SAM" id="Phobius"/>
    </source>
</evidence>
<keyword evidence="3" id="KW-0472">Membrane</keyword>
<sequence>MAEEVTYADIKFSKIPAAGTGAPNSTATSPPLEDKAVPPVEPTSQSRVTIALGVTVGVLLLAVIVMGTAIGLQVHHNHSSSQSTSPPCLENCNDVITRELSKYKKGLRQRLCVDPNTGKEVESCAVCLDGWRKGYNGSCYFLSTEQKSWNFANESCSKLGAHLAVIENKEELTPKKRKYEAALPCPALRCPAVPCPALPCPAVPCPALRCPALSCVALPRGALRCPALPCPALSCGALPCPAVPCPALPCPALPCPALPCPALRCPALPCLGFLQ</sequence>
<dbReference type="GO" id="GO:0030246">
    <property type="term" value="F:carbohydrate binding"/>
    <property type="evidence" value="ECO:0007669"/>
    <property type="project" value="UniProtKB-KW"/>
</dbReference>
<evidence type="ECO:0000313" key="4">
    <source>
        <dbReference type="EMBL" id="RXM92104.1"/>
    </source>
</evidence>
<dbReference type="PANTHER" id="PTHR46746">
    <property type="entry name" value="KILLER CELL LECTIN-LIKE RECEPTOR SUBFAMILY F MEMBER 2"/>
    <property type="match status" value="1"/>
</dbReference>
<proteinExistence type="predicted"/>
<comment type="caution">
    <text evidence="4">The sequence shown here is derived from an EMBL/GenBank/DDBJ whole genome shotgun (WGS) entry which is preliminary data.</text>
</comment>
<evidence type="ECO:0000313" key="5">
    <source>
        <dbReference type="Proteomes" id="UP000289886"/>
    </source>
</evidence>
<organism evidence="4 5">
    <name type="scientific">Acipenser ruthenus</name>
    <name type="common">Sterlet sturgeon</name>
    <dbReference type="NCBI Taxonomy" id="7906"/>
    <lineage>
        <taxon>Eukaryota</taxon>
        <taxon>Metazoa</taxon>
        <taxon>Chordata</taxon>
        <taxon>Craniata</taxon>
        <taxon>Vertebrata</taxon>
        <taxon>Euteleostomi</taxon>
        <taxon>Actinopterygii</taxon>
        <taxon>Chondrostei</taxon>
        <taxon>Acipenseriformes</taxon>
        <taxon>Acipenseridae</taxon>
        <taxon>Acipenser</taxon>
    </lineage>
</organism>
<gene>
    <name evidence="4" type="ORF">EOD39_20482</name>
</gene>
<dbReference type="InterPro" id="IPR016186">
    <property type="entry name" value="C-type_lectin-like/link_sf"/>
</dbReference>
<dbReference type="Gene3D" id="3.10.100.10">
    <property type="entry name" value="Mannose-Binding Protein A, subunit A"/>
    <property type="match status" value="1"/>
</dbReference>
<keyword evidence="3" id="KW-0812">Transmembrane</keyword>
<name>A0A444UVA8_ACIRT</name>
<dbReference type="SUPFAM" id="SSF56436">
    <property type="entry name" value="C-type lectin-like"/>
    <property type="match status" value="1"/>
</dbReference>
<reference evidence="4 5" key="1">
    <citation type="submission" date="2019-01" db="EMBL/GenBank/DDBJ databases">
        <title>Draft Genome and Complete Hox-Cluster Characterization of the Sterlet Sturgeon (Acipenser ruthenus).</title>
        <authorList>
            <person name="Wei Q."/>
        </authorList>
    </citation>
    <scope>NUCLEOTIDE SEQUENCE [LARGE SCALE GENOMIC DNA]</scope>
    <source>
        <strain evidence="4">WHYD16114868_AA</strain>
        <tissue evidence="4">Blood</tissue>
    </source>
</reference>